<dbReference type="Proteomes" id="UP000186917">
    <property type="component" value="Unassembled WGS sequence"/>
</dbReference>
<dbReference type="EMBL" id="FTOR01000006">
    <property type="protein sequence ID" value="SIT23897.1"/>
    <property type="molecule type" value="Genomic_DNA"/>
</dbReference>
<name>A0A173MEC9_9BACT</name>
<dbReference type="SUPFAM" id="SSF53474">
    <property type="entry name" value="alpha/beta-Hydrolases"/>
    <property type="match status" value="1"/>
</dbReference>
<protein>
    <recommendedName>
        <fullName evidence="2">Serine aminopeptidase S33 domain-containing protein</fullName>
    </recommendedName>
</protein>
<reference evidence="4" key="1">
    <citation type="submission" date="2017-01" db="EMBL/GenBank/DDBJ databases">
        <authorList>
            <person name="Varghese N."/>
            <person name="Submissions S."/>
        </authorList>
    </citation>
    <scope>NUCLEOTIDE SEQUENCE [LARGE SCALE GENOMIC DNA]</scope>
    <source>
        <strain evidence="4">DSM 21054</strain>
    </source>
</reference>
<dbReference type="RefSeq" id="WP_076380254.1">
    <property type="nucleotide sequence ID" value="NZ_AP017422.1"/>
</dbReference>
<proteinExistence type="predicted"/>
<dbReference type="Pfam" id="PF12146">
    <property type="entry name" value="Hydrolase_4"/>
    <property type="match status" value="1"/>
</dbReference>
<organism evidence="3 4">
    <name type="scientific">Filimonas lacunae</name>
    <dbReference type="NCBI Taxonomy" id="477680"/>
    <lineage>
        <taxon>Bacteria</taxon>
        <taxon>Pseudomonadati</taxon>
        <taxon>Bacteroidota</taxon>
        <taxon>Chitinophagia</taxon>
        <taxon>Chitinophagales</taxon>
        <taxon>Chitinophagaceae</taxon>
        <taxon>Filimonas</taxon>
    </lineage>
</organism>
<evidence type="ECO:0000259" key="2">
    <source>
        <dbReference type="Pfam" id="PF12146"/>
    </source>
</evidence>
<dbReference type="InterPro" id="IPR029058">
    <property type="entry name" value="AB_hydrolase_fold"/>
</dbReference>
<dbReference type="InterPro" id="IPR022742">
    <property type="entry name" value="Hydrolase_4"/>
</dbReference>
<feature type="transmembrane region" description="Helical" evidence="1">
    <location>
        <begin position="6"/>
        <end position="26"/>
    </location>
</feature>
<gene>
    <name evidence="3" type="ORF">SAMN05421788_10627</name>
</gene>
<dbReference type="OrthoDB" id="9777090at2"/>
<accession>A0A173MEC9</accession>
<sequence>MKENIIGAIKIVAGLYVLVCILLYFFQEKLIFFPAKLDQRYPFAFQQRFEERNITTYDGKLLSGMLFKADSAKGLIFYLHGNSGSLASWGELAGTYTSLGYDVFMLDYRGFGKSEGVVTGQDQMFRDVQTAYDTLKKDYAEDKIVVLGYSLGSGLATKVAADNHPRLLILQAAYYSITDMMRHSYPVIPTFILKYKFATDQYIQQCKMPIVLFHGDKDEMIYYGSALKLKEKCKPQDTLITLAGQGHNGITENPDYKRELPKVLAR</sequence>
<dbReference type="Gene3D" id="3.40.50.1820">
    <property type="entry name" value="alpha/beta hydrolase"/>
    <property type="match status" value="2"/>
</dbReference>
<feature type="domain" description="Serine aminopeptidase S33" evidence="2">
    <location>
        <begin position="71"/>
        <end position="185"/>
    </location>
</feature>
<keyword evidence="1" id="KW-0472">Membrane</keyword>
<keyword evidence="1" id="KW-1133">Transmembrane helix</keyword>
<dbReference type="PANTHER" id="PTHR12277">
    <property type="entry name" value="ALPHA/BETA HYDROLASE DOMAIN-CONTAINING PROTEIN"/>
    <property type="match status" value="1"/>
</dbReference>
<dbReference type="KEGG" id="fln:FLA_1966"/>
<evidence type="ECO:0000256" key="1">
    <source>
        <dbReference type="SAM" id="Phobius"/>
    </source>
</evidence>
<keyword evidence="1" id="KW-0812">Transmembrane</keyword>
<dbReference type="PANTHER" id="PTHR12277:SF81">
    <property type="entry name" value="PROTEIN ABHD13"/>
    <property type="match status" value="1"/>
</dbReference>
<dbReference type="AlphaFoldDB" id="A0A173MEC9"/>
<evidence type="ECO:0000313" key="4">
    <source>
        <dbReference type="Proteomes" id="UP000186917"/>
    </source>
</evidence>
<keyword evidence="4" id="KW-1185">Reference proteome</keyword>
<dbReference type="STRING" id="477680.SAMN05421788_10627"/>
<evidence type="ECO:0000313" key="3">
    <source>
        <dbReference type="EMBL" id="SIT23897.1"/>
    </source>
</evidence>